<organism evidence="1">
    <name type="scientific">marine sediment metagenome</name>
    <dbReference type="NCBI Taxonomy" id="412755"/>
    <lineage>
        <taxon>unclassified sequences</taxon>
        <taxon>metagenomes</taxon>
        <taxon>ecological metagenomes</taxon>
    </lineage>
</organism>
<accession>X1QAU9</accession>
<feature type="non-terminal residue" evidence="1">
    <location>
        <position position="76"/>
    </location>
</feature>
<dbReference type="AlphaFoldDB" id="X1QAU9"/>
<dbReference type="EMBL" id="BARV01040222">
    <property type="protein sequence ID" value="GAI51931.1"/>
    <property type="molecule type" value="Genomic_DNA"/>
</dbReference>
<evidence type="ECO:0000313" key="1">
    <source>
        <dbReference type="EMBL" id="GAI51931.1"/>
    </source>
</evidence>
<name>X1QAU9_9ZZZZ</name>
<gene>
    <name evidence="1" type="ORF">S06H3_61358</name>
</gene>
<sequence>MSGYEAQAMSYYNTGRMPHNELNYEDKSYARCFVPLEFGRFLYDPDLALDPAHFRNLQLRIDHNYALGGSSPNVAY</sequence>
<comment type="caution">
    <text evidence="1">The sequence shown here is derived from an EMBL/GenBank/DDBJ whole genome shotgun (WGS) entry which is preliminary data.</text>
</comment>
<protein>
    <submittedName>
        <fullName evidence="1">Uncharacterized protein</fullName>
    </submittedName>
</protein>
<reference evidence="1" key="1">
    <citation type="journal article" date="2014" name="Front. Microbiol.">
        <title>High frequency of phylogenetically diverse reductive dehalogenase-homologous genes in deep subseafloor sedimentary metagenomes.</title>
        <authorList>
            <person name="Kawai M."/>
            <person name="Futagami T."/>
            <person name="Toyoda A."/>
            <person name="Takaki Y."/>
            <person name="Nishi S."/>
            <person name="Hori S."/>
            <person name="Arai W."/>
            <person name="Tsubouchi T."/>
            <person name="Morono Y."/>
            <person name="Uchiyama I."/>
            <person name="Ito T."/>
            <person name="Fujiyama A."/>
            <person name="Inagaki F."/>
            <person name="Takami H."/>
        </authorList>
    </citation>
    <scope>NUCLEOTIDE SEQUENCE</scope>
    <source>
        <strain evidence="1">Expedition CK06-06</strain>
    </source>
</reference>
<proteinExistence type="predicted"/>